<gene>
    <name evidence="3" type="primary">yceI</name>
    <name evidence="3" type="ORF">GCM10011444_12550</name>
</gene>
<feature type="domain" description="Lipid/polyisoprenoid-binding YceI-like" evidence="2">
    <location>
        <begin position="58"/>
        <end position="221"/>
    </location>
</feature>
<reference evidence="4" key="1">
    <citation type="journal article" date="2019" name="Int. J. Syst. Evol. Microbiol.">
        <title>The Global Catalogue of Microorganisms (GCM) 10K type strain sequencing project: providing services to taxonomists for standard genome sequencing and annotation.</title>
        <authorList>
            <consortium name="The Broad Institute Genomics Platform"/>
            <consortium name="The Broad Institute Genome Sequencing Center for Infectious Disease"/>
            <person name="Wu L."/>
            <person name="Ma J."/>
        </authorList>
    </citation>
    <scope>NUCLEOTIDE SEQUENCE [LARGE SCALE GENOMIC DNA]</scope>
    <source>
        <strain evidence="4">CCM 8681</strain>
    </source>
</reference>
<dbReference type="InterPro" id="IPR036761">
    <property type="entry name" value="TTHA0802/YceI-like_sf"/>
</dbReference>
<dbReference type="Pfam" id="PF04264">
    <property type="entry name" value="YceI"/>
    <property type="match status" value="1"/>
</dbReference>
<dbReference type="SMART" id="SM00867">
    <property type="entry name" value="YceI"/>
    <property type="match status" value="1"/>
</dbReference>
<keyword evidence="4" id="KW-1185">Reference proteome</keyword>
<dbReference type="Gene3D" id="2.40.128.110">
    <property type="entry name" value="Lipid/polyisoprenoid-binding, YceI-like"/>
    <property type="match status" value="1"/>
</dbReference>
<proteinExistence type="predicted"/>
<organism evidence="3 4">
    <name type="scientific">Winogradskyella haliclonae</name>
    <dbReference type="NCBI Taxonomy" id="2048558"/>
    <lineage>
        <taxon>Bacteria</taxon>
        <taxon>Pseudomonadati</taxon>
        <taxon>Bacteroidota</taxon>
        <taxon>Flavobacteriia</taxon>
        <taxon>Flavobacteriales</taxon>
        <taxon>Flavobacteriaceae</taxon>
        <taxon>Winogradskyella</taxon>
    </lineage>
</organism>
<dbReference type="InterPro" id="IPR007372">
    <property type="entry name" value="Lipid/polyisoprenoid-bd_YceI"/>
</dbReference>
<dbReference type="PANTHER" id="PTHR34406">
    <property type="entry name" value="PROTEIN YCEI"/>
    <property type="match status" value="1"/>
</dbReference>
<keyword evidence="1" id="KW-0812">Transmembrane</keyword>
<protein>
    <submittedName>
        <fullName evidence="3">Lipid-binding protein</fullName>
    </submittedName>
</protein>
<dbReference type="Proteomes" id="UP000624701">
    <property type="component" value="Unassembled WGS sequence"/>
</dbReference>
<evidence type="ECO:0000256" key="1">
    <source>
        <dbReference type="SAM" id="Phobius"/>
    </source>
</evidence>
<accession>A0ABQ2BWR6</accession>
<evidence type="ECO:0000313" key="4">
    <source>
        <dbReference type="Proteomes" id="UP000624701"/>
    </source>
</evidence>
<dbReference type="SUPFAM" id="SSF101874">
    <property type="entry name" value="YceI-like"/>
    <property type="match status" value="1"/>
</dbReference>
<keyword evidence="1" id="KW-1133">Transmembrane helix</keyword>
<feature type="transmembrane region" description="Helical" evidence="1">
    <location>
        <begin position="38"/>
        <end position="56"/>
    </location>
</feature>
<evidence type="ECO:0000259" key="2">
    <source>
        <dbReference type="SMART" id="SM00867"/>
    </source>
</evidence>
<comment type="caution">
    <text evidence="3">The sequence shown here is derived from an EMBL/GenBank/DDBJ whole genome shotgun (WGS) entry which is preliminary data.</text>
</comment>
<name>A0ABQ2BWR6_9FLAO</name>
<dbReference type="EMBL" id="BMDQ01000001">
    <property type="protein sequence ID" value="GGI56946.1"/>
    <property type="molecule type" value="Genomic_DNA"/>
</dbReference>
<evidence type="ECO:0000313" key="3">
    <source>
        <dbReference type="EMBL" id="GGI56946.1"/>
    </source>
</evidence>
<dbReference type="PANTHER" id="PTHR34406:SF1">
    <property type="entry name" value="PROTEIN YCEI"/>
    <property type="match status" value="1"/>
</dbReference>
<keyword evidence="1" id="KW-0472">Membrane</keyword>
<sequence>MEMRTFNKKLNLNLLTNSKFVLIIETNKNLEKNTMKNIKIAAVLVLAISFFSFTILKEKQVDVEASKISWIGKKVTGSHEGTINLESGVLKFDGNKLVGGNFVIDMTTINVTDLSGKGKANLEGHLKSDDFFGVEKHKKATFEITNAGKLNDKTYEINGDLTIKGITKTTSFTMFLESNSAKAKLTIDRTKFDIKYGSASFIDNLKDKAISDDFELDVKLSF</sequence>